<name>A0A4T0BS10_AURPU</name>
<feature type="compositionally biased region" description="Polar residues" evidence="1">
    <location>
        <begin position="386"/>
        <end position="398"/>
    </location>
</feature>
<sequence>MHLCSQVAMPFLRQARGLSLQPRAAFLPINTVPLYPAVRYASHWNKHKKNHAARDFQEKPRSDHDMGPDKHQKAFWKSITPDFLTNESEASPGRRSHFAQVSSFKMHASHKSGSKPTVEASSTSWDSKTNEVKRTVYDPISGRMVPIGNGQSRQTSTSAKNRKSNQTPSKSYQKSDIVSQLPAHAEAPVNTPTTQASFTEDFEKIYTSEHEELLAARRHLDTLREQIQVLERQAHPELVKPSDTLDAERPPVFEGGWDNDPKGLQTAFKHEKEACEHGDREPLEQEMAALNKSPVQETNDDYSVAPSGMETLFAHEQEVNDTDHHSSLEQELVAMNTKPPPLEDGYSASPEGLENLFEQERQKAGTGERESLEDEVRMNGLVKGQPQHTDVYSDSGLESSYRHERKVTPQRLERELNLAAKPSVGEINDAYSTEPIGMQTLYEREAADAQKGQRKDLEHELNDHIQARSLNESLLPNLDGMQNLWNREQEQVERGNVKSLEEEIRARQQPAVAKDKSDATPFGMETHFRDEARGVRSNGSQSLEDEMSRRVQVQAYNDDCSRAPSGLETAFDKEEKDAMLGKRQSLESEMNTPEPAFEDGYSTMPMGLQMMFRREKQSDGRTLEEDLKQMEEASYHEDGYSRAPIGMENSFDKETKTESEPLEEDFKSMPGEGDLSPTVGKFATSDKWYKQPSRSTFSEDSPKADNDELKQHTAVFGRSLDEATSNRIEPNVPMPKTANTAENQSPATISENNSTDAHLTPAPTSHVAWAEPALYKVVAYDSGKDAISITTTPTNFSNAEAPISIPYAISRLDQAARFIPHLASLQNEGFQVIHAERDFLILRKVHKDSRSTSSRLGGAINPIDGTAKHGPIEPPTARFASPTGFVNYEPIFTPEPISKYKDTFGTSFDIPTHGNPVIEQHEYYPSPVDGRIVRKPRDYGFRKEKRGRWRRRTAWLLSVAAGTAVSTYAFGVAGELSRPEKHVMGSSR</sequence>
<feature type="region of interest" description="Disordered" evidence="1">
    <location>
        <begin position="141"/>
        <end position="175"/>
    </location>
</feature>
<feature type="compositionally biased region" description="Polar residues" evidence="1">
    <location>
        <begin position="737"/>
        <end position="755"/>
    </location>
</feature>
<feature type="region of interest" description="Disordered" evidence="1">
    <location>
        <begin position="381"/>
        <end position="403"/>
    </location>
</feature>
<accession>A0A4T0BS10</accession>
<proteinExistence type="predicted"/>
<feature type="compositionally biased region" description="Polar residues" evidence="1">
    <location>
        <begin position="149"/>
        <end position="175"/>
    </location>
</feature>
<comment type="caution">
    <text evidence="2">The sequence shown here is derived from an EMBL/GenBank/DDBJ whole genome shotgun (WGS) entry which is preliminary data.</text>
</comment>
<reference evidence="2 3" key="1">
    <citation type="submission" date="2018-10" db="EMBL/GenBank/DDBJ databases">
        <title>Fifty Aureobasidium pullulans genomes reveal a recombining polyextremotolerant generalist.</title>
        <authorList>
            <person name="Gostincar C."/>
            <person name="Turk M."/>
            <person name="Zajc J."/>
            <person name="Gunde-Cimerman N."/>
        </authorList>
    </citation>
    <scope>NUCLEOTIDE SEQUENCE [LARGE SCALE GENOMIC DNA]</scope>
    <source>
        <strain evidence="2 3">EXF-1645</strain>
    </source>
</reference>
<dbReference type="EMBL" id="QZBZ01000080">
    <property type="protein sequence ID" value="TIA37550.1"/>
    <property type="molecule type" value="Genomic_DNA"/>
</dbReference>
<feature type="compositionally biased region" description="Basic and acidic residues" evidence="1">
    <location>
        <begin position="650"/>
        <end position="667"/>
    </location>
</feature>
<feature type="compositionally biased region" description="Basic and acidic residues" evidence="1">
    <location>
        <begin position="700"/>
        <end position="711"/>
    </location>
</feature>
<gene>
    <name evidence="2" type="ORF">D6C78_04643</name>
</gene>
<evidence type="ECO:0000313" key="3">
    <source>
        <dbReference type="Proteomes" id="UP000308724"/>
    </source>
</evidence>
<feature type="compositionally biased region" description="Basic and acidic residues" evidence="1">
    <location>
        <begin position="52"/>
        <end position="71"/>
    </location>
</feature>
<feature type="region of interest" description="Disordered" evidence="1">
    <location>
        <begin position="853"/>
        <end position="873"/>
    </location>
</feature>
<evidence type="ECO:0000256" key="1">
    <source>
        <dbReference type="SAM" id="MobiDB-lite"/>
    </source>
</evidence>
<dbReference type="AlphaFoldDB" id="A0A4T0BS10"/>
<protein>
    <submittedName>
        <fullName evidence="2">Uncharacterized protein</fullName>
    </submittedName>
</protein>
<dbReference type="Proteomes" id="UP000308724">
    <property type="component" value="Unassembled WGS sequence"/>
</dbReference>
<feature type="region of interest" description="Disordered" evidence="1">
    <location>
        <begin position="632"/>
        <end position="755"/>
    </location>
</feature>
<feature type="region of interest" description="Disordered" evidence="1">
    <location>
        <begin position="103"/>
        <end position="129"/>
    </location>
</feature>
<feature type="region of interest" description="Disordered" evidence="1">
    <location>
        <begin position="49"/>
        <end position="71"/>
    </location>
</feature>
<organism evidence="2 3">
    <name type="scientific">Aureobasidium pullulans</name>
    <name type="common">Black yeast</name>
    <name type="synonym">Pullularia pullulans</name>
    <dbReference type="NCBI Taxonomy" id="5580"/>
    <lineage>
        <taxon>Eukaryota</taxon>
        <taxon>Fungi</taxon>
        <taxon>Dikarya</taxon>
        <taxon>Ascomycota</taxon>
        <taxon>Pezizomycotina</taxon>
        <taxon>Dothideomycetes</taxon>
        <taxon>Dothideomycetidae</taxon>
        <taxon>Dothideales</taxon>
        <taxon>Saccotheciaceae</taxon>
        <taxon>Aureobasidium</taxon>
    </lineage>
</organism>
<evidence type="ECO:0000313" key="2">
    <source>
        <dbReference type="EMBL" id="TIA37550.1"/>
    </source>
</evidence>